<evidence type="ECO:0000313" key="4">
    <source>
        <dbReference type="Proteomes" id="UP000306340"/>
    </source>
</evidence>
<dbReference type="SUPFAM" id="SSF56349">
    <property type="entry name" value="DNA breaking-rejoining enzymes"/>
    <property type="match status" value="1"/>
</dbReference>
<name>A0A4U0YWS1_9RHOB</name>
<feature type="domain" description="Tyr recombinase" evidence="2">
    <location>
        <begin position="1"/>
        <end position="110"/>
    </location>
</feature>
<dbReference type="RefSeq" id="WP_136793741.1">
    <property type="nucleotide sequence ID" value="NZ_SWAU01000205.1"/>
</dbReference>
<dbReference type="GO" id="GO:0006310">
    <property type="term" value="P:DNA recombination"/>
    <property type="evidence" value="ECO:0007669"/>
    <property type="project" value="UniProtKB-KW"/>
</dbReference>
<dbReference type="PROSITE" id="PS51898">
    <property type="entry name" value="TYR_RECOMBINASE"/>
    <property type="match status" value="1"/>
</dbReference>
<dbReference type="EMBL" id="SWAU01000205">
    <property type="protein sequence ID" value="TKA95289.1"/>
    <property type="molecule type" value="Genomic_DNA"/>
</dbReference>
<dbReference type="Gene3D" id="1.10.443.10">
    <property type="entry name" value="Intergrase catalytic core"/>
    <property type="match status" value="1"/>
</dbReference>
<dbReference type="InterPro" id="IPR013762">
    <property type="entry name" value="Integrase-like_cat_sf"/>
</dbReference>
<dbReference type="Pfam" id="PF00589">
    <property type="entry name" value="Phage_integrase"/>
    <property type="match status" value="1"/>
</dbReference>
<sequence>MVIPVGQPLRDALEAAKAMRKAPAICTNSRGRPWTRDGFKTSFGKAQDAAGIKGVTFHDLRGTAVTRLALAGCSVPEIATITGHSLKDAETILSRHYFSRDRQLGESSHLEAGKARNVNGRCKRTCKRVRCRIADQRLTL</sequence>
<keyword evidence="1" id="KW-0233">DNA recombination</keyword>
<dbReference type="InterPro" id="IPR002104">
    <property type="entry name" value="Integrase_catalytic"/>
</dbReference>
<protein>
    <recommendedName>
        <fullName evidence="2">Tyr recombinase domain-containing protein</fullName>
    </recommendedName>
</protein>
<gene>
    <name evidence="3" type="ORF">FAZ78_17670</name>
</gene>
<dbReference type="GO" id="GO:0003677">
    <property type="term" value="F:DNA binding"/>
    <property type="evidence" value="ECO:0007669"/>
    <property type="project" value="InterPro"/>
</dbReference>
<evidence type="ECO:0000259" key="2">
    <source>
        <dbReference type="PROSITE" id="PS51898"/>
    </source>
</evidence>
<dbReference type="InterPro" id="IPR011010">
    <property type="entry name" value="DNA_brk_join_enz"/>
</dbReference>
<comment type="caution">
    <text evidence="3">The sequence shown here is derived from an EMBL/GenBank/DDBJ whole genome shotgun (WGS) entry which is preliminary data.</text>
</comment>
<proteinExistence type="predicted"/>
<dbReference type="GO" id="GO:0015074">
    <property type="term" value="P:DNA integration"/>
    <property type="evidence" value="ECO:0007669"/>
    <property type="project" value="InterPro"/>
</dbReference>
<reference evidence="3 4" key="1">
    <citation type="submission" date="2019-04" db="EMBL/GenBank/DDBJ databases">
        <title>Crypto-aerobic microbial life in anoxic (sulfidic) marine sediments.</title>
        <authorList>
            <person name="Bhattacharya S."/>
            <person name="Roy C."/>
            <person name="Mondal N."/>
            <person name="Sarkar J."/>
            <person name="Mandal S."/>
            <person name="Rameez M.J."/>
            <person name="Ghosh W."/>
        </authorList>
    </citation>
    <scope>NUCLEOTIDE SEQUENCE [LARGE SCALE GENOMIC DNA]</scope>
    <source>
        <strain evidence="3 4">SBBC</strain>
    </source>
</reference>
<organism evidence="3 4">
    <name type="scientific">Cereibacter changlensis</name>
    <dbReference type="NCBI Taxonomy" id="402884"/>
    <lineage>
        <taxon>Bacteria</taxon>
        <taxon>Pseudomonadati</taxon>
        <taxon>Pseudomonadota</taxon>
        <taxon>Alphaproteobacteria</taxon>
        <taxon>Rhodobacterales</taxon>
        <taxon>Paracoccaceae</taxon>
        <taxon>Cereibacter</taxon>
    </lineage>
</organism>
<dbReference type="Proteomes" id="UP000306340">
    <property type="component" value="Unassembled WGS sequence"/>
</dbReference>
<evidence type="ECO:0000313" key="3">
    <source>
        <dbReference type="EMBL" id="TKA95289.1"/>
    </source>
</evidence>
<evidence type="ECO:0000256" key="1">
    <source>
        <dbReference type="ARBA" id="ARBA00023172"/>
    </source>
</evidence>
<dbReference type="AlphaFoldDB" id="A0A4U0YWS1"/>
<accession>A0A4U0YWS1</accession>